<protein>
    <submittedName>
        <fullName evidence="1">Uncharacterized protein</fullName>
    </submittedName>
</protein>
<evidence type="ECO:0000313" key="1">
    <source>
        <dbReference type="EMBL" id="CAB4150488.1"/>
    </source>
</evidence>
<name>A0A6J5MUW5_9CAUD</name>
<sequence length="1116" mass="116261">MAAVMSVTVGGVDLTSKILMETFTAEVGSRDTITTCSFDIRDETKTLDIKSGSLVLVTSTVTISPSAPVATVVWRGYVGNIDWAFDGAANLITVDCQSANCLLDQKAYRNKDAQRSGSRTRGAEIQWLLSNSTASEGASPINYNASKIYASATTITVKQWYGGKTLREALETFCKVYYSSKMQFWVDTNGDLNIARVGKSINMIQNWEFQLPTGAATTATNWTYVGTPTREAIAGQNSNGAGAPIAGSEIDYGLKVDSSTESAWQEISGITAGKRYYFSGAIKNLLNNRAQILLRFRASSGGVFLTPTTTITTTTVGSWVRVEQVVTAPATATHLEIRLTHSATTGGSVYYDNLQLIAETALFGISDAPNNTTTFAPMNYEESLDASAIINAVAIKGKETTDKKGHQTYYREYAPSLAYFGRVFGSFVDDASVSSAGAAERVADEIFSESALPVREGTYTISSDRLGYIVPVAGTYQIFELSRMPAARQITINRIEGLSILPFGNGEIVYEIQFGSQKGNLASALATVGSALVGTAKPRLGSTAFEHNAPRAEFTVSGRRLTDPQVTGAAAEVESPSPMPAANTPISIIKKNSALTVVQNLPDLAVYGDEFPEGTLVMLNPDAGDPDITDPTLYRSDGAASWAVASPATILADATNNGHFHHGIVTAESIFAGTIDASVITVDNINASKIKTGALTIDASFNANAITSTNFTVSNTGAVTAKDLTLIPSTLEVGGQGIDTAAGAITLEPPTAFGAVVLKVTNSNGTGDYDTVGFTSSAGAAANAPATVVTDAVHNLKVGQFVSFHSVGTTWNDITATAPIQIITTPTTTSFTVEHFAALPSVASNSAGTIRAYKRLSVRAAGGLYVYRDATNAGDIAAGSLVLGNNLANYGKDSIATVADGELGFIKATTSPRFGSGGSLYSPDGTNTVATKGDFQLGLSTSSTQGAIVFKNGTGGSIRPFSATSGNTSIGVYNSSGSAYTALVALGFYPNQGTANLSHDGTQFTMNDSVSVTGNLTTSGTLNSSNLPSYVRTAISTASTTSIAAGGFQDHTVTYTSTGSTPTVVIASVYHSGATSADLNATVWSRTASSATIRIYNSGAAASTSSRQAMVMVGIG</sequence>
<reference evidence="1" key="1">
    <citation type="submission" date="2020-04" db="EMBL/GenBank/DDBJ databases">
        <authorList>
            <person name="Chiriac C."/>
            <person name="Salcher M."/>
            <person name="Ghai R."/>
            <person name="Kavagutti S V."/>
        </authorList>
    </citation>
    <scope>NUCLEOTIDE SEQUENCE</scope>
</reference>
<dbReference type="EMBL" id="LR796541">
    <property type="protein sequence ID" value="CAB4150488.1"/>
    <property type="molecule type" value="Genomic_DNA"/>
</dbReference>
<organism evidence="1">
    <name type="scientific">uncultured Caudovirales phage</name>
    <dbReference type="NCBI Taxonomy" id="2100421"/>
    <lineage>
        <taxon>Viruses</taxon>
        <taxon>Duplodnaviria</taxon>
        <taxon>Heunggongvirae</taxon>
        <taxon>Uroviricota</taxon>
        <taxon>Caudoviricetes</taxon>
        <taxon>Peduoviridae</taxon>
        <taxon>Maltschvirus</taxon>
        <taxon>Maltschvirus maltsch</taxon>
    </lineage>
</organism>
<gene>
    <name evidence="1" type="ORF">UFOVP570_44</name>
</gene>
<proteinExistence type="predicted"/>
<accession>A0A6J5MUW5</accession>
<dbReference type="Gene3D" id="2.60.120.260">
    <property type="entry name" value="Galactose-binding domain-like"/>
    <property type="match status" value="1"/>
</dbReference>